<dbReference type="OMA" id="KRPVGKM"/>
<evidence type="ECO:0000259" key="5">
    <source>
        <dbReference type="Pfam" id="PF24245"/>
    </source>
</evidence>
<feature type="compositionally biased region" description="Basic and acidic residues" evidence="4">
    <location>
        <begin position="171"/>
        <end position="185"/>
    </location>
</feature>
<feature type="compositionally biased region" description="Pro residues" evidence="4">
    <location>
        <begin position="94"/>
        <end position="106"/>
    </location>
</feature>
<evidence type="ECO:0000313" key="6">
    <source>
        <dbReference type="EMBL" id="KJA29815.1"/>
    </source>
</evidence>
<dbReference type="PANTHER" id="PTHR45691">
    <property type="entry name" value="PROTEIN DIAPHANOUS"/>
    <property type="match status" value="1"/>
</dbReference>
<feature type="compositionally biased region" description="Basic and acidic residues" evidence="4">
    <location>
        <begin position="324"/>
        <end position="339"/>
    </location>
</feature>
<organism evidence="6 7">
    <name type="scientific">Hypholoma sublateritium (strain FD-334 SS-4)</name>
    <dbReference type="NCBI Taxonomy" id="945553"/>
    <lineage>
        <taxon>Eukaryota</taxon>
        <taxon>Fungi</taxon>
        <taxon>Dikarya</taxon>
        <taxon>Basidiomycota</taxon>
        <taxon>Agaricomycotina</taxon>
        <taxon>Agaricomycetes</taxon>
        <taxon>Agaricomycetidae</taxon>
        <taxon>Agaricales</taxon>
        <taxon>Agaricineae</taxon>
        <taxon>Strophariaceae</taxon>
        <taxon>Hypholoma</taxon>
    </lineage>
</organism>
<dbReference type="Pfam" id="PF24245">
    <property type="entry name" value="INO80F"/>
    <property type="match status" value="1"/>
</dbReference>
<comment type="subcellular location">
    <subcellularLocation>
        <location evidence="1">Nucleus</location>
    </subcellularLocation>
</comment>
<dbReference type="AlphaFoldDB" id="A0A0D2QDZ7"/>
<accession>A0A0D2QDZ7</accession>
<feature type="coiled-coil region" evidence="3">
    <location>
        <begin position="24"/>
        <end position="51"/>
    </location>
</feature>
<dbReference type="STRING" id="945553.A0A0D2QDZ7"/>
<dbReference type="InterPro" id="IPR051412">
    <property type="entry name" value="Formin_Homology_Diaphanous_sf"/>
</dbReference>
<dbReference type="PANTHER" id="PTHR45691:SF6">
    <property type="entry name" value="PROTEIN DIAPHANOUS"/>
    <property type="match status" value="1"/>
</dbReference>
<dbReference type="OrthoDB" id="10070927at2759"/>
<evidence type="ECO:0000256" key="4">
    <source>
        <dbReference type="SAM" id="MobiDB-lite"/>
    </source>
</evidence>
<dbReference type="Proteomes" id="UP000054270">
    <property type="component" value="Unassembled WGS sequence"/>
</dbReference>
<dbReference type="GO" id="GO:0005884">
    <property type="term" value="C:actin filament"/>
    <property type="evidence" value="ECO:0007669"/>
    <property type="project" value="TreeGrafter"/>
</dbReference>
<feature type="domain" description="INO80 complex subunit F" evidence="5">
    <location>
        <begin position="27"/>
        <end position="73"/>
    </location>
</feature>
<gene>
    <name evidence="6" type="ORF">HYPSUDRAFT_50315</name>
</gene>
<evidence type="ECO:0000256" key="3">
    <source>
        <dbReference type="SAM" id="Coils"/>
    </source>
</evidence>
<sequence>MASPAPAAPPRPKPAIGIAAGAEDAKYQAKYKELKRKVKDIEADNDKLHYKVLQAKLSVRRMQMERAVLYERLAAVPASPGPPPPPPDPEHAPARPPAANNPPSPRIPIHSPRHAVHDAPRHHLPPLAPTHPHPYDPRGGPQHSPPARPPRSSAHAYRGAPHHYDSAPPPQRRDEYGGDPYERHSVHPPLSPRAHPGERRVHAHQRLGPGTYIGRDDYPEPYLERDWERERDRDRDREARHRPRSSEYAREAPPPMHSPPHMGGGRGSREYDAHAPPPPPPPAGYYHEQPAYGAPRLARADTPGSGSASGSGGAAGEVPAPPYYERRARSGSFRVREDGGGEYSGGFGGDERAGGRKRSRADMEGESEHEGGAEGGYSHARRREGARRRGDEDARMGAS</sequence>
<keyword evidence="7" id="KW-1185">Reference proteome</keyword>
<proteinExistence type="predicted"/>
<dbReference type="InterPro" id="IPR056513">
    <property type="entry name" value="INO80F"/>
</dbReference>
<protein>
    <recommendedName>
        <fullName evidence="5">INO80 complex subunit F domain-containing protein</fullName>
    </recommendedName>
</protein>
<evidence type="ECO:0000313" key="7">
    <source>
        <dbReference type="Proteomes" id="UP000054270"/>
    </source>
</evidence>
<dbReference type="EMBL" id="KN817518">
    <property type="protein sequence ID" value="KJA29815.1"/>
    <property type="molecule type" value="Genomic_DNA"/>
</dbReference>
<feature type="compositionally biased region" description="Basic and acidic residues" evidence="4">
    <location>
        <begin position="214"/>
        <end position="250"/>
    </location>
</feature>
<feature type="region of interest" description="Disordered" evidence="4">
    <location>
        <begin position="76"/>
        <end position="399"/>
    </location>
</feature>
<dbReference type="PRINTS" id="PR01217">
    <property type="entry name" value="PRICHEXTENSN"/>
</dbReference>
<feature type="compositionally biased region" description="Basic and acidic residues" evidence="4">
    <location>
        <begin position="387"/>
        <end position="399"/>
    </location>
</feature>
<name>A0A0D2QDZ7_HYPSF</name>
<evidence type="ECO:0000256" key="2">
    <source>
        <dbReference type="ARBA" id="ARBA00023242"/>
    </source>
</evidence>
<dbReference type="GO" id="GO:0030041">
    <property type="term" value="P:actin filament polymerization"/>
    <property type="evidence" value="ECO:0007669"/>
    <property type="project" value="TreeGrafter"/>
</dbReference>
<feature type="compositionally biased region" description="Basic and acidic residues" evidence="4">
    <location>
        <begin position="349"/>
        <end position="372"/>
    </location>
</feature>
<keyword evidence="2" id="KW-0539">Nucleus</keyword>
<keyword evidence="3" id="KW-0175">Coiled coil</keyword>
<reference evidence="7" key="1">
    <citation type="submission" date="2014-04" db="EMBL/GenBank/DDBJ databases">
        <title>Evolutionary Origins and Diversification of the Mycorrhizal Mutualists.</title>
        <authorList>
            <consortium name="DOE Joint Genome Institute"/>
            <consortium name="Mycorrhizal Genomics Consortium"/>
            <person name="Kohler A."/>
            <person name="Kuo A."/>
            <person name="Nagy L.G."/>
            <person name="Floudas D."/>
            <person name="Copeland A."/>
            <person name="Barry K.W."/>
            <person name="Cichocki N."/>
            <person name="Veneault-Fourrey C."/>
            <person name="LaButti K."/>
            <person name="Lindquist E.A."/>
            <person name="Lipzen A."/>
            <person name="Lundell T."/>
            <person name="Morin E."/>
            <person name="Murat C."/>
            <person name="Riley R."/>
            <person name="Ohm R."/>
            <person name="Sun H."/>
            <person name="Tunlid A."/>
            <person name="Henrissat B."/>
            <person name="Grigoriev I.V."/>
            <person name="Hibbett D.S."/>
            <person name="Martin F."/>
        </authorList>
    </citation>
    <scope>NUCLEOTIDE SEQUENCE [LARGE SCALE GENOMIC DNA]</scope>
    <source>
        <strain evidence="7">FD-334 SS-4</strain>
    </source>
</reference>
<dbReference type="GO" id="GO:0005634">
    <property type="term" value="C:nucleus"/>
    <property type="evidence" value="ECO:0007669"/>
    <property type="project" value="UniProtKB-SubCell"/>
</dbReference>
<evidence type="ECO:0000256" key="1">
    <source>
        <dbReference type="ARBA" id="ARBA00004123"/>
    </source>
</evidence>